<proteinExistence type="predicted"/>
<protein>
    <submittedName>
        <fullName evidence="1">Uncharacterized protein</fullName>
    </submittedName>
</protein>
<reference evidence="1 2" key="1">
    <citation type="journal article" date="2020" name="Mol. Biol. Evol.">
        <title>Distinct Expression and Methylation Patterns for Genes with Different Fates following a Single Whole-Genome Duplication in Flowering Plants.</title>
        <authorList>
            <person name="Shi T."/>
            <person name="Rahmani R.S."/>
            <person name="Gugger P.F."/>
            <person name="Wang M."/>
            <person name="Li H."/>
            <person name="Zhang Y."/>
            <person name="Li Z."/>
            <person name="Wang Q."/>
            <person name="Van de Peer Y."/>
            <person name="Marchal K."/>
            <person name="Chen J."/>
        </authorList>
    </citation>
    <scope>NUCLEOTIDE SEQUENCE [LARGE SCALE GENOMIC DNA]</scope>
    <source>
        <tissue evidence="1">Leaf</tissue>
    </source>
</reference>
<sequence>MLYRDANRNPTLPMQPSPMLYSGHFNNPLRRYNPHQCCVPASSITLPRPCNSRGSCFDHFRFNVLYSD</sequence>
<name>A0A822YG77_NELNU</name>
<evidence type="ECO:0000313" key="1">
    <source>
        <dbReference type="EMBL" id="DAD31432.1"/>
    </source>
</evidence>
<evidence type="ECO:0000313" key="2">
    <source>
        <dbReference type="Proteomes" id="UP000607653"/>
    </source>
</evidence>
<organism evidence="1 2">
    <name type="scientific">Nelumbo nucifera</name>
    <name type="common">Sacred lotus</name>
    <dbReference type="NCBI Taxonomy" id="4432"/>
    <lineage>
        <taxon>Eukaryota</taxon>
        <taxon>Viridiplantae</taxon>
        <taxon>Streptophyta</taxon>
        <taxon>Embryophyta</taxon>
        <taxon>Tracheophyta</taxon>
        <taxon>Spermatophyta</taxon>
        <taxon>Magnoliopsida</taxon>
        <taxon>Proteales</taxon>
        <taxon>Nelumbonaceae</taxon>
        <taxon>Nelumbo</taxon>
    </lineage>
</organism>
<dbReference type="Proteomes" id="UP000607653">
    <property type="component" value="Unassembled WGS sequence"/>
</dbReference>
<dbReference type="EMBL" id="DUZY01000003">
    <property type="protein sequence ID" value="DAD31432.1"/>
    <property type="molecule type" value="Genomic_DNA"/>
</dbReference>
<gene>
    <name evidence="1" type="ORF">HUJ06_010283</name>
</gene>
<comment type="caution">
    <text evidence="1">The sequence shown here is derived from an EMBL/GenBank/DDBJ whole genome shotgun (WGS) entry which is preliminary data.</text>
</comment>
<dbReference type="AlphaFoldDB" id="A0A822YG77"/>
<accession>A0A822YG77</accession>
<keyword evidence="2" id="KW-1185">Reference proteome</keyword>